<dbReference type="Gene3D" id="3.20.20.450">
    <property type="entry name" value="EAL domain"/>
    <property type="match status" value="1"/>
</dbReference>
<dbReference type="SMART" id="SM00267">
    <property type="entry name" value="GGDEF"/>
    <property type="match status" value="1"/>
</dbReference>
<dbReference type="InterPro" id="IPR029787">
    <property type="entry name" value="Nucleotide_cyclase"/>
</dbReference>
<dbReference type="PROSITE" id="PS50883">
    <property type="entry name" value="EAL"/>
    <property type="match status" value="1"/>
</dbReference>
<dbReference type="CDD" id="cd01949">
    <property type="entry name" value="GGDEF"/>
    <property type="match status" value="1"/>
</dbReference>
<evidence type="ECO:0000259" key="2">
    <source>
        <dbReference type="PROSITE" id="PS50887"/>
    </source>
</evidence>
<dbReference type="CDD" id="cd01948">
    <property type="entry name" value="EAL"/>
    <property type="match status" value="1"/>
</dbReference>
<gene>
    <name evidence="3" type="ORF">KAK11_20935</name>
</gene>
<organism evidence="3 4">
    <name type="scientific">Ideonella paludis</name>
    <dbReference type="NCBI Taxonomy" id="1233411"/>
    <lineage>
        <taxon>Bacteria</taxon>
        <taxon>Pseudomonadati</taxon>
        <taxon>Pseudomonadota</taxon>
        <taxon>Betaproteobacteria</taxon>
        <taxon>Burkholderiales</taxon>
        <taxon>Sphaerotilaceae</taxon>
        <taxon>Ideonella</taxon>
    </lineage>
</organism>
<comment type="caution">
    <text evidence="3">The sequence shown here is derived from an EMBL/GenBank/DDBJ whole genome shotgun (WGS) entry which is preliminary data.</text>
</comment>
<dbReference type="InterPro" id="IPR035919">
    <property type="entry name" value="EAL_sf"/>
</dbReference>
<dbReference type="PANTHER" id="PTHR44757">
    <property type="entry name" value="DIGUANYLATE CYCLASE DGCP"/>
    <property type="match status" value="1"/>
</dbReference>
<protein>
    <submittedName>
        <fullName evidence="3">Bifunctional diguanylate cyclase/phosphodiesterase</fullName>
    </submittedName>
</protein>
<reference evidence="3 4" key="1">
    <citation type="submission" date="2021-04" db="EMBL/GenBank/DDBJ databases">
        <title>The genome sequence of type strain Ideonella paludis KCTC 32238.</title>
        <authorList>
            <person name="Liu Y."/>
        </authorList>
    </citation>
    <scope>NUCLEOTIDE SEQUENCE [LARGE SCALE GENOMIC DNA]</scope>
    <source>
        <strain evidence="3 4">KCTC 32238</strain>
    </source>
</reference>
<dbReference type="PANTHER" id="PTHR44757:SF2">
    <property type="entry name" value="BIOFILM ARCHITECTURE MAINTENANCE PROTEIN MBAA"/>
    <property type="match status" value="1"/>
</dbReference>
<dbReference type="RefSeq" id="WP_210811514.1">
    <property type="nucleotide sequence ID" value="NZ_JAGQDG010000010.1"/>
</dbReference>
<dbReference type="Pfam" id="PF00990">
    <property type="entry name" value="GGDEF"/>
    <property type="match status" value="1"/>
</dbReference>
<dbReference type="InterPro" id="IPR043128">
    <property type="entry name" value="Rev_trsase/Diguanyl_cyclase"/>
</dbReference>
<dbReference type="Proteomes" id="UP000672097">
    <property type="component" value="Unassembled WGS sequence"/>
</dbReference>
<name>A0ABS5E350_9BURK</name>
<dbReference type="Gene3D" id="3.30.450.20">
    <property type="entry name" value="PAS domain"/>
    <property type="match status" value="1"/>
</dbReference>
<feature type="domain" description="EAL" evidence="1">
    <location>
        <begin position="361"/>
        <end position="614"/>
    </location>
</feature>
<dbReference type="InterPro" id="IPR000160">
    <property type="entry name" value="GGDEF_dom"/>
</dbReference>
<dbReference type="Gene3D" id="3.30.70.270">
    <property type="match status" value="1"/>
</dbReference>
<dbReference type="SUPFAM" id="SSF141868">
    <property type="entry name" value="EAL domain-like"/>
    <property type="match status" value="1"/>
</dbReference>
<evidence type="ECO:0000259" key="1">
    <source>
        <dbReference type="PROSITE" id="PS50883"/>
    </source>
</evidence>
<feature type="domain" description="GGDEF" evidence="2">
    <location>
        <begin position="216"/>
        <end position="352"/>
    </location>
</feature>
<sequence>MQIPDNEKVALDQSTSEEVKSMWAWLKSRVKRMLTNAASVENGCNGSISSSIEMTESEIKTALVKTALLSIGDKIWCYDKNSEKFTIEVCSGTGAISQYSVSVNEAIDCVSCLVHPDDQAQVNISCKSFIRMDARNIAIEFRVGYVRNEWRWVSLSGTWIPEHAKACGVVRDADEKRRLAELDELTGLGNRRAYNLNLEAKLNRASANSALSLTNSNLVVIYLDLDKFKQVNDTLGHQYGDKTLKETALRISTVLEGMGQAFRIGGDEFAIVLWSECGELNSIHVGNLCQRLLDEIKKPIFHDGIPIVMTASIGIARFPQDGSTGTDLEQAADSAMYQAKRDGRNTFRLYKKGIINNERESFYLESALRRALPLGEFELLFQPKVLLSDRSFVGREALMRWKHPRWGSRSVESIVKAIESMDLIHDFGLWAIEAAVVSHVDVSEWVPSLKTSINISSLQLLKSEFPSQVWKILLREKVDPSSIELELTETVVLSESNEVRATLRELRKIGVKLVIDDFGKGYSSLSYLRNLPVTGVKIDKIFIDNIHKDVEARRFVTNMLALLRPLGLSVTAEGIEFEAQASILKDLGCEYGQGYLFSRPMTSDRELLWVRDELERIDLREKCAHRTDMVSMPL</sequence>
<dbReference type="PROSITE" id="PS50887">
    <property type="entry name" value="GGDEF"/>
    <property type="match status" value="1"/>
</dbReference>
<dbReference type="InterPro" id="IPR001633">
    <property type="entry name" value="EAL_dom"/>
</dbReference>
<evidence type="ECO:0000313" key="4">
    <source>
        <dbReference type="Proteomes" id="UP000672097"/>
    </source>
</evidence>
<accession>A0ABS5E350</accession>
<dbReference type="SUPFAM" id="SSF55073">
    <property type="entry name" value="Nucleotide cyclase"/>
    <property type="match status" value="1"/>
</dbReference>
<proteinExistence type="predicted"/>
<dbReference type="EMBL" id="JAGQDG010000010">
    <property type="protein sequence ID" value="MBQ0937801.1"/>
    <property type="molecule type" value="Genomic_DNA"/>
</dbReference>
<dbReference type="SMART" id="SM00052">
    <property type="entry name" value="EAL"/>
    <property type="match status" value="1"/>
</dbReference>
<dbReference type="NCBIfam" id="TIGR00254">
    <property type="entry name" value="GGDEF"/>
    <property type="match status" value="1"/>
</dbReference>
<evidence type="ECO:0000313" key="3">
    <source>
        <dbReference type="EMBL" id="MBQ0937801.1"/>
    </source>
</evidence>
<dbReference type="Pfam" id="PF00563">
    <property type="entry name" value="EAL"/>
    <property type="match status" value="1"/>
</dbReference>
<keyword evidence="4" id="KW-1185">Reference proteome</keyword>
<dbReference type="InterPro" id="IPR052155">
    <property type="entry name" value="Biofilm_reg_signaling"/>
</dbReference>